<comment type="caution">
    <text evidence="2">The sequence shown here is derived from an EMBL/GenBank/DDBJ whole genome shotgun (WGS) entry which is preliminary data.</text>
</comment>
<dbReference type="InterPro" id="IPR000073">
    <property type="entry name" value="AB_hydrolase_1"/>
</dbReference>
<gene>
    <name evidence="2" type="ORF">GCM10010430_80240</name>
</gene>
<proteinExistence type="predicted"/>
<evidence type="ECO:0000313" key="2">
    <source>
        <dbReference type="EMBL" id="GAA2282346.1"/>
    </source>
</evidence>
<dbReference type="RefSeq" id="WP_344641509.1">
    <property type="nucleotide sequence ID" value="NZ_BAAATR010000099.1"/>
</dbReference>
<dbReference type="Proteomes" id="UP001500305">
    <property type="component" value="Unassembled WGS sequence"/>
</dbReference>
<dbReference type="InterPro" id="IPR050266">
    <property type="entry name" value="AB_hydrolase_sf"/>
</dbReference>
<dbReference type="Gene3D" id="3.40.50.1820">
    <property type="entry name" value="alpha/beta hydrolase"/>
    <property type="match status" value="1"/>
</dbReference>
<dbReference type="InterPro" id="IPR029058">
    <property type="entry name" value="AB_hydrolase_fold"/>
</dbReference>
<keyword evidence="2" id="KW-0378">Hydrolase</keyword>
<name>A0ABP5S115_9ACTN</name>
<dbReference type="SUPFAM" id="SSF53474">
    <property type="entry name" value="alpha/beta-Hydrolases"/>
    <property type="match status" value="1"/>
</dbReference>
<protein>
    <submittedName>
        <fullName evidence="2">Alpha/beta hydrolase</fullName>
    </submittedName>
</protein>
<evidence type="ECO:0000313" key="3">
    <source>
        <dbReference type="Proteomes" id="UP001500305"/>
    </source>
</evidence>
<dbReference type="EMBL" id="BAAATR010000099">
    <property type="protein sequence ID" value="GAA2282346.1"/>
    <property type="molecule type" value="Genomic_DNA"/>
</dbReference>
<evidence type="ECO:0000259" key="1">
    <source>
        <dbReference type="Pfam" id="PF12697"/>
    </source>
</evidence>
<organism evidence="2 3">
    <name type="scientific">Kitasatospora cystarginea</name>
    <dbReference type="NCBI Taxonomy" id="58350"/>
    <lineage>
        <taxon>Bacteria</taxon>
        <taxon>Bacillati</taxon>
        <taxon>Actinomycetota</taxon>
        <taxon>Actinomycetes</taxon>
        <taxon>Kitasatosporales</taxon>
        <taxon>Streptomycetaceae</taxon>
        <taxon>Kitasatospora</taxon>
    </lineage>
</organism>
<reference evidence="3" key="1">
    <citation type="journal article" date="2019" name="Int. J. Syst. Evol. Microbiol.">
        <title>The Global Catalogue of Microorganisms (GCM) 10K type strain sequencing project: providing services to taxonomists for standard genome sequencing and annotation.</title>
        <authorList>
            <consortium name="The Broad Institute Genomics Platform"/>
            <consortium name="The Broad Institute Genome Sequencing Center for Infectious Disease"/>
            <person name="Wu L."/>
            <person name="Ma J."/>
        </authorList>
    </citation>
    <scope>NUCLEOTIDE SEQUENCE [LARGE SCALE GENOMIC DNA]</scope>
    <source>
        <strain evidence="3">JCM 7356</strain>
    </source>
</reference>
<feature type="domain" description="AB hydrolase-1" evidence="1">
    <location>
        <begin position="32"/>
        <end position="271"/>
    </location>
</feature>
<accession>A0ABP5S115</accession>
<dbReference type="Pfam" id="PF12697">
    <property type="entry name" value="Abhydrolase_6"/>
    <property type="match status" value="1"/>
</dbReference>
<dbReference type="GO" id="GO:0016787">
    <property type="term" value="F:hydrolase activity"/>
    <property type="evidence" value="ECO:0007669"/>
    <property type="project" value="UniProtKB-KW"/>
</dbReference>
<keyword evidence="3" id="KW-1185">Reference proteome</keyword>
<dbReference type="PANTHER" id="PTHR43798">
    <property type="entry name" value="MONOACYLGLYCEROL LIPASE"/>
    <property type="match status" value="1"/>
</dbReference>
<sequence length="288" mass="31354">MRQASGRAVQVNGRSVYVEESGNGSDWVLFEAGQGLGRTCWDPVLPLLTDRARLVAYDRAGFGRSGRTAVQLGIDDMVADLVAMAAAVVPGRFVLVAHSMGGLVARRAVESLGPRLRGLLLLDPTLESAPVYDTFDRTARKVDRAMGVTQALVRFRRLARMASGNIGRVFPVDTYATMLAEDFVPAGIAQTRKEFKAVAAAIPQFRAEPPGLPTCPTVLLSASRPVRGRERQHAVITEHQRRWVETLPDGRFEKVDSAHFIQAEQPGIVAERITSLLDRPSRTGARSA</sequence>